<dbReference type="EMBL" id="MH590603">
    <property type="protein sequence ID" value="AXH70499.1"/>
    <property type="molecule type" value="Genomic_DNA"/>
</dbReference>
<feature type="active site" description="Nucleophile" evidence="1">
    <location>
        <position position="7"/>
    </location>
</feature>
<evidence type="ECO:0000313" key="2">
    <source>
        <dbReference type="EMBL" id="AXH70499.1"/>
    </source>
</evidence>
<dbReference type="SUPFAM" id="SSF56784">
    <property type="entry name" value="HAD-like"/>
    <property type="match status" value="1"/>
</dbReference>
<evidence type="ECO:0000256" key="1">
    <source>
        <dbReference type="PIRSR" id="PIRSR610708-1"/>
    </source>
</evidence>
<dbReference type="Gene3D" id="3.40.50.1000">
    <property type="entry name" value="HAD superfamily/HAD-like"/>
    <property type="match status" value="1"/>
</dbReference>
<protein>
    <submittedName>
        <fullName evidence="2">5' nucleotidase</fullName>
    </submittedName>
</protein>
<dbReference type="RefSeq" id="YP_009807226.1">
    <property type="nucleotide sequence ID" value="NC_048021.1"/>
</dbReference>
<dbReference type="KEGG" id="vg:54998102"/>
<organism evidence="2 3">
    <name type="scientific">Gordonia phage Daredevil</name>
    <dbReference type="NCBI Taxonomy" id="2283286"/>
    <lineage>
        <taxon>Viruses</taxon>
        <taxon>Duplodnaviria</taxon>
        <taxon>Heunggongvirae</taxon>
        <taxon>Uroviricota</taxon>
        <taxon>Caudoviricetes</taxon>
        <taxon>Daredevilvirus</taxon>
        <taxon>Daredevilvirus daredevil</taxon>
    </lineage>
</organism>
<evidence type="ECO:0000313" key="3">
    <source>
        <dbReference type="Proteomes" id="UP000257597"/>
    </source>
</evidence>
<gene>
    <name evidence="2" type="primary">112</name>
    <name evidence="2" type="ORF">SEA_DAREDEVIL_112</name>
</gene>
<dbReference type="InterPro" id="IPR036412">
    <property type="entry name" value="HAD-like_sf"/>
</dbReference>
<accession>A0A345MIW8</accession>
<dbReference type="InterPro" id="IPR023214">
    <property type="entry name" value="HAD_sf"/>
</dbReference>
<name>A0A345MIW8_9CAUD</name>
<dbReference type="InterPro" id="IPR010708">
    <property type="entry name" value="5'(3')-deoxyribonucleotidase"/>
</dbReference>
<feature type="active site" description="Proton donor" evidence="1">
    <location>
        <position position="9"/>
    </location>
</feature>
<dbReference type="GO" id="GO:0008253">
    <property type="term" value="F:5'-nucleotidase activity"/>
    <property type="evidence" value="ECO:0007669"/>
    <property type="project" value="InterPro"/>
</dbReference>
<dbReference type="Pfam" id="PF06941">
    <property type="entry name" value="NT5C"/>
    <property type="match status" value="1"/>
</dbReference>
<reference evidence="3" key="1">
    <citation type="submission" date="2018-07" db="EMBL/GenBank/DDBJ databases">
        <authorList>
            <person name="Quirk P.G."/>
            <person name="Krulwich T.A."/>
        </authorList>
    </citation>
    <scope>NUCLEOTIDE SEQUENCE [LARGE SCALE GENOMIC DNA]</scope>
</reference>
<dbReference type="GeneID" id="54998102"/>
<dbReference type="GO" id="GO:0009264">
    <property type="term" value="P:deoxyribonucleotide catabolic process"/>
    <property type="evidence" value="ECO:0007669"/>
    <property type="project" value="InterPro"/>
</dbReference>
<proteinExistence type="predicted"/>
<sequence length="188" mass="21019">MARVGIDLDGVLYQFHCALREFMCDLGFSMDDMPDPAEWSFGETWGLNGKGFKMVCDLAADQGRLWNYHKASDADVSALHRLVANGHTIHIVTARDFGTRAGVTQAATLAWLKGNDIPFDSITFSTDKTVVKLDYMIEDNVENHLALHRVGVESVLLTQPWNRHLPATRVATVSEFVDFVLHPDPMPF</sequence>
<keyword evidence="3" id="KW-1185">Reference proteome</keyword>
<dbReference type="Proteomes" id="UP000257597">
    <property type="component" value="Segment"/>
</dbReference>